<feature type="region of interest" description="Disordered" evidence="1">
    <location>
        <begin position="1"/>
        <end position="20"/>
    </location>
</feature>
<evidence type="ECO:0000256" key="1">
    <source>
        <dbReference type="SAM" id="MobiDB-lite"/>
    </source>
</evidence>
<accession>A0A7S9SUH4</accession>
<protein>
    <submittedName>
        <fullName evidence="2">Uncharacterized protein</fullName>
    </submittedName>
</protein>
<dbReference type="EMBL" id="MW030579">
    <property type="protein sequence ID" value="QPI16563.1"/>
    <property type="molecule type" value="Genomic_DNA"/>
</dbReference>
<organism evidence="2">
    <name type="scientific">Virus NIOZ-UU159</name>
    <dbReference type="NCBI Taxonomy" id="2763270"/>
    <lineage>
        <taxon>Viruses</taxon>
    </lineage>
</organism>
<gene>
    <name evidence="2" type="ORF">NIOZUU159_00052</name>
</gene>
<evidence type="ECO:0000313" key="2">
    <source>
        <dbReference type="EMBL" id="QPI16563.1"/>
    </source>
</evidence>
<proteinExistence type="predicted"/>
<name>A0A7S9SUH4_9VIRU</name>
<sequence length="124" mass="14877">MKEKTTISYSHQVNNDDTKESKVEYNKYTKTPDNIEKMLTYKKIVKNDLSGNNITNNESFNELYKNNTDINEVIGNSCNKKNWNVIEYNNYNLKKKYKTEYDNIKLDINYDLLEKYDTKYLKDK</sequence>
<feature type="compositionally biased region" description="Polar residues" evidence="1">
    <location>
        <begin position="1"/>
        <end position="13"/>
    </location>
</feature>
<reference evidence="2" key="1">
    <citation type="submission" date="2020-08" db="EMBL/GenBank/DDBJ databases">
        <title>Bridging the membrane lipid divide: bacteria of the FCB group superphylum have the potential to synthesize archaeal ether lipids.</title>
        <authorList>
            <person name="Villanueva L."/>
            <person name="von Meijenfeldt F.A.B."/>
            <person name="Westbye A.B."/>
            <person name="Yadav S."/>
            <person name="Hopmans E.C."/>
            <person name="Dutilh B.E."/>
            <person name="Sinninghe Damste J.S."/>
        </authorList>
    </citation>
    <scope>NUCLEOTIDE SEQUENCE</scope>
    <source>
        <strain evidence="2">NIOZ-UU159</strain>
    </source>
</reference>